<evidence type="ECO:0000256" key="8">
    <source>
        <dbReference type="ARBA" id="ARBA00023145"/>
    </source>
</evidence>
<comment type="similarity">
    <text evidence="2">Belongs to the peptidase S28 family.</text>
</comment>
<evidence type="ECO:0000256" key="11">
    <source>
        <dbReference type="ARBA" id="ARBA00023228"/>
    </source>
</evidence>
<evidence type="ECO:0000256" key="13">
    <source>
        <dbReference type="ARBA" id="ARBA00059701"/>
    </source>
</evidence>
<evidence type="ECO:0000256" key="9">
    <source>
        <dbReference type="ARBA" id="ARBA00023157"/>
    </source>
</evidence>
<evidence type="ECO:0000256" key="7">
    <source>
        <dbReference type="ARBA" id="ARBA00022801"/>
    </source>
</evidence>
<protein>
    <recommendedName>
        <fullName evidence="15">Lysosomal Pro-X carboxypeptidase</fullName>
        <ecNumber evidence="14">3.4.16.2</ecNumber>
    </recommendedName>
    <alternativeName>
        <fullName evidence="17">Proline carboxypeptidase</fullName>
    </alternativeName>
    <alternativeName>
        <fullName evidence="16">Prolylcarboxypeptidase</fullName>
    </alternativeName>
</protein>
<keyword evidence="8" id="KW-0865">Zymogen</keyword>
<dbReference type="EC" id="3.4.16.2" evidence="14"/>
<name>A0AAW1CIQ5_9HEMI</name>
<evidence type="ECO:0000256" key="10">
    <source>
        <dbReference type="ARBA" id="ARBA00023180"/>
    </source>
</evidence>
<dbReference type="Proteomes" id="UP001461498">
    <property type="component" value="Unassembled WGS sequence"/>
</dbReference>
<evidence type="ECO:0000313" key="20">
    <source>
        <dbReference type="Proteomes" id="UP001461498"/>
    </source>
</evidence>
<evidence type="ECO:0000256" key="2">
    <source>
        <dbReference type="ARBA" id="ARBA00011079"/>
    </source>
</evidence>
<dbReference type="SUPFAM" id="SSF53474">
    <property type="entry name" value="alpha/beta-Hydrolases"/>
    <property type="match status" value="1"/>
</dbReference>
<proteinExistence type="inferred from homology"/>
<keyword evidence="5" id="KW-0645">Protease</keyword>
<keyword evidence="18" id="KW-1133">Transmembrane helix</keyword>
<evidence type="ECO:0000256" key="12">
    <source>
        <dbReference type="ARBA" id="ARBA00052013"/>
    </source>
</evidence>
<dbReference type="Gene3D" id="1.20.120.980">
    <property type="entry name" value="Serine carboxypeptidase S28, SKS domain"/>
    <property type="match status" value="1"/>
</dbReference>
<evidence type="ECO:0000256" key="6">
    <source>
        <dbReference type="ARBA" id="ARBA00022729"/>
    </source>
</evidence>
<dbReference type="InterPro" id="IPR008758">
    <property type="entry name" value="Peptidase_S28"/>
</dbReference>
<dbReference type="GO" id="GO:0005764">
    <property type="term" value="C:lysosome"/>
    <property type="evidence" value="ECO:0007669"/>
    <property type="project" value="UniProtKB-SubCell"/>
</dbReference>
<keyword evidence="4" id="KW-0121">Carboxypeptidase</keyword>
<dbReference type="PANTHER" id="PTHR11010">
    <property type="entry name" value="PROTEASE S28 PRO-X CARBOXYPEPTIDASE-RELATED"/>
    <property type="match status" value="1"/>
</dbReference>
<dbReference type="InterPro" id="IPR029058">
    <property type="entry name" value="AB_hydrolase_fold"/>
</dbReference>
<keyword evidence="6" id="KW-0732">Signal</keyword>
<dbReference type="EMBL" id="JAPXFL010000015">
    <property type="protein sequence ID" value="KAK9497275.1"/>
    <property type="molecule type" value="Genomic_DNA"/>
</dbReference>
<feature type="transmembrane region" description="Helical" evidence="18">
    <location>
        <begin position="6"/>
        <end position="24"/>
    </location>
</feature>
<reference evidence="19 20" key="1">
    <citation type="submission" date="2022-12" db="EMBL/GenBank/DDBJ databases">
        <title>Chromosome-level genome assembly of true bugs.</title>
        <authorList>
            <person name="Ma L."/>
            <person name="Li H."/>
        </authorList>
    </citation>
    <scope>NUCLEOTIDE SEQUENCE [LARGE SCALE GENOMIC DNA]</scope>
    <source>
        <strain evidence="19">Lab_2022b</strain>
    </source>
</reference>
<sequence>MHSFNLALIILFVNFNLCLLLTIVPKYNVNYADIKLDHFNFINNNTFKLRYLINDTFWKPNGPIFFYAGNEGDITLFAENTGYMWEIAPEFGALIVFAEHRYYGTSLPFGNKSLTEPKYSGYLSSSQALADYVDIIGIIRHKYNATSDRVKVIAFGGSYGGMLAAWMRMKYSSVITGSIAASAPIWQFTGMTSCTTYNRIVTSVFAQESPGCDKFIKKTWSLIDNIGSTDAGKSWLTNQFKTCKPLKTANDIKNLKDWLTDLYGNLAMINYPYEANFLAPLPAYPVKAVCNHFSLMNSTSKDILKKLFNGISLYFNGTGTAKCLSFIDSDKLGDESWDYQTCTEMVMPMCDNGDTMFEKKIWNIQEISDDCYKKYKVRPQENLVRDIYGGKNINWATNIIFSNGLLDPWSGGGVTYNLSESAIAVLIPGVAHHLDLRFSNPNDPDEIKQVRIYYKDIIKSWIHWTVYEHEVKII</sequence>
<keyword evidence="20" id="KW-1185">Reference proteome</keyword>
<keyword evidence="18" id="KW-0472">Membrane</keyword>
<dbReference type="GO" id="GO:0006508">
    <property type="term" value="P:proteolysis"/>
    <property type="evidence" value="ECO:0007669"/>
    <property type="project" value="UniProtKB-KW"/>
</dbReference>
<keyword evidence="18" id="KW-0812">Transmembrane</keyword>
<evidence type="ECO:0000256" key="3">
    <source>
        <dbReference type="ARBA" id="ARBA00011738"/>
    </source>
</evidence>
<evidence type="ECO:0000313" key="19">
    <source>
        <dbReference type="EMBL" id="KAK9497275.1"/>
    </source>
</evidence>
<evidence type="ECO:0000256" key="15">
    <source>
        <dbReference type="ARBA" id="ARBA00073691"/>
    </source>
</evidence>
<dbReference type="PANTHER" id="PTHR11010:SF38">
    <property type="entry name" value="LYSOSOMAL PRO-X CARBOXYPEPTIDASE"/>
    <property type="match status" value="1"/>
</dbReference>
<evidence type="ECO:0000256" key="18">
    <source>
        <dbReference type="SAM" id="Phobius"/>
    </source>
</evidence>
<comment type="function">
    <text evidence="13">Cleaves C-terminal amino acids linked to proline in peptides such as angiotensin II, III and des-Arg9-bradykinin. This cleavage occurs at acidic pH, but enzymatic activity is retained with some substrates at neutral pH.</text>
</comment>
<dbReference type="Gene3D" id="3.40.50.1820">
    <property type="entry name" value="alpha/beta hydrolase"/>
    <property type="match status" value="1"/>
</dbReference>
<evidence type="ECO:0000256" key="16">
    <source>
        <dbReference type="ARBA" id="ARBA00076475"/>
    </source>
</evidence>
<dbReference type="GO" id="GO:0008239">
    <property type="term" value="F:dipeptidyl-peptidase activity"/>
    <property type="evidence" value="ECO:0007669"/>
    <property type="project" value="TreeGrafter"/>
</dbReference>
<keyword evidence="7" id="KW-0378">Hydrolase</keyword>
<evidence type="ECO:0000256" key="17">
    <source>
        <dbReference type="ARBA" id="ARBA00076608"/>
    </source>
</evidence>
<comment type="caution">
    <text evidence="19">The sequence shown here is derived from an EMBL/GenBank/DDBJ whole genome shotgun (WGS) entry which is preliminary data.</text>
</comment>
<organism evidence="19 20">
    <name type="scientific">Rhynocoris fuscipes</name>
    <dbReference type="NCBI Taxonomy" id="488301"/>
    <lineage>
        <taxon>Eukaryota</taxon>
        <taxon>Metazoa</taxon>
        <taxon>Ecdysozoa</taxon>
        <taxon>Arthropoda</taxon>
        <taxon>Hexapoda</taxon>
        <taxon>Insecta</taxon>
        <taxon>Pterygota</taxon>
        <taxon>Neoptera</taxon>
        <taxon>Paraneoptera</taxon>
        <taxon>Hemiptera</taxon>
        <taxon>Heteroptera</taxon>
        <taxon>Panheteroptera</taxon>
        <taxon>Cimicomorpha</taxon>
        <taxon>Reduviidae</taxon>
        <taxon>Harpactorinae</taxon>
        <taxon>Harpactorini</taxon>
        <taxon>Rhynocoris</taxon>
    </lineage>
</organism>
<dbReference type="GO" id="GO:0004185">
    <property type="term" value="F:serine-type carboxypeptidase activity"/>
    <property type="evidence" value="ECO:0007669"/>
    <property type="project" value="UniProtKB-EC"/>
</dbReference>
<dbReference type="InterPro" id="IPR042269">
    <property type="entry name" value="Ser_carbopepase_S28_SKS"/>
</dbReference>
<keyword evidence="11" id="KW-0458">Lysosome</keyword>
<dbReference type="Pfam" id="PF05577">
    <property type="entry name" value="Peptidase_S28"/>
    <property type="match status" value="1"/>
</dbReference>
<gene>
    <name evidence="19" type="ORF">O3M35_004623</name>
</gene>
<comment type="subcellular location">
    <subcellularLocation>
        <location evidence="1">Lysosome</location>
    </subcellularLocation>
</comment>
<keyword evidence="9" id="KW-1015">Disulfide bond</keyword>
<evidence type="ECO:0000256" key="14">
    <source>
        <dbReference type="ARBA" id="ARBA00066456"/>
    </source>
</evidence>
<keyword evidence="10" id="KW-0325">Glycoprotein</keyword>
<comment type="subunit">
    <text evidence="3">Homodimer.</text>
</comment>
<dbReference type="FunFam" id="1.20.120.980:FF:000002">
    <property type="entry name" value="lysosomal Pro-X carboxypeptidase"/>
    <property type="match status" value="1"/>
</dbReference>
<evidence type="ECO:0000256" key="1">
    <source>
        <dbReference type="ARBA" id="ARBA00004371"/>
    </source>
</evidence>
<evidence type="ECO:0000256" key="5">
    <source>
        <dbReference type="ARBA" id="ARBA00022670"/>
    </source>
</evidence>
<evidence type="ECO:0000256" key="4">
    <source>
        <dbReference type="ARBA" id="ARBA00022645"/>
    </source>
</evidence>
<dbReference type="AlphaFoldDB" id="A0AAW1CIQ5"/>
<accession>A0AAW1CIQ5</accession>
<comment type="catalytic activity">
    <reaction evidence="12">
        <text>Cleavage of a -Pro-|-Xaa bond to release a C-terminal amino acid.</text>
        <dbReference type="EC" id="3.4.16.2"/>
    </reaction>
</comment>